<evidence type="ECO:0000313" key="4">
    <source>
        <dbReference type="EMBL" id="KKU02815.1"/>
    </source>
</evidence>
<dbReference type="SMART" id="SM00560">
    <property type="entry name" value="LamGL"/>
    <property type="match status" value="1"/>
</dbReference>
<dbReference type="InterPro" id="IPR013320">
    <property type="entry name" value="ConA-like_dom_sf"/>
</dbReference>
<dbReference type="Pfam" id="PF13385">
    <property type="entry name" value="Laminin_G_3"/>
    <property type="match status" value="1"/>
</dbReference>
<protein>
    <recommendedName>
        <fullName evidence="3">LamG-like jellyroll fold domain-containing protein</fullName>
    </recommendedName>
</protein>
<dbReference type="SUPFAM" id="SSF49899">
    <property type="entry name" value="Concanavalin A-like lectins/glucanases"/>
    <property type="match status" value="1"/>
</dbReference>
<gene>
    <name evidence="4" type="ORF">UX06_C0050G0001</name>
</gene>
<evidence type="ECO:0000259" key="3">
    <source>
        <dbReference type="SMART" id="SM00560"/>
    </source>
</evidence>
<evidence type="ECO:0000256" key="2">
    <source>
        <dbReference type="ARBA" id="ARBA00023157"/>
    </source>
</evidence>
<dbReference type="EMBL" id="LCKT01000050">
    <property type="protein sequence ID" value="KKU02815.1"/>
    <property type="molecule type" value="Genomic_DNA"/>
</dbReference>
<comment type="caution">
    <text evidence="4">The sequence shown here is derived from an EMBL/GenBank/DDBJ whole genome shotgun (WGS) entry which is preliminary data.</text>
</comment>
<dbReference type="Gene3D" id="2.60.120.200">
    <property type="match status" value="1"/>
</dbReference>
<evidence type="ECO:0000256" key="1">
    <source>
        <dbReference type="ARBA" id="ARBA00022729"/>
    </source>
</evidence>
<keyword evidence="2" id="KW-1015">Disulfide bond</keyword>
<name>A0A0G1Q2C6_9BACT</name>
<dbReference type="InterPro" id="IPR006558">
    <property type="entry name" value="LamG-like"/>
</dbReference>
<dbReference type="Proteomes" id="UP000034696">
    <property type="component" value="Unassembled WGS sequence"/>
</dbReference>
<reference evidence="4 5" key="1">
    <citation type="journal article" date="2015" name="Nature">
        <title>rRNA introns, odd ribosomes, and small enigmatic genomes across a large radiation of phyla.</title>
        <authorList>
            <person name="Brown C.T."/>
            <person name="Hug L.A."/>
            <person name="Thomas B.C."/>
            <person name="Sharon I."/>
            <person name="Castelle C.J."/>
            <person name="Singh A."/>
            <person name="Wilkins M.J."/>
            <person name="Williams K.H."/>
            <person name="Banfield J.F."/>
        </authorList>
    </citation>
    <scope>NUCLEOTIDE SEQUENCE [LARGE SCALE GENOMIC DNA]</scope>
</reference>
<proteinExistence type="predicted"/>
<dbReference type="AlphaFoldDB" id="A0A0G1Q2C6"/>
<feature type="domain" description="LamG-like jellyroll fold" evidence="3">
    <location>
        <begin position="105"/>
        <end position="240"/>
    </location>
</feature>
<sequence length="250" mass="26616">MKNFKLLIIIFNFALLIFNFGIPDANAALIIQAPKYIGLTNGLVGYWSFDGADMASVTAYDRSGQGNNGTLTNGPTRVQGKIGQGLSFDGVDDYAQVTGLLGSAATVTLVVWANLNAPDLEGGDIISLGGAVALRLRDPTSSNKTYGVYRYATGWRSITTVANFDVTGWHHFVYIVNPGASSQGLYIDGVQVASGSVSDAISYSLGPNTFIGKNGNGGTTTDLNGLIDDVRVYNRVLTNDEIKRLYNLGR</sequence>
<evidence type="ECO:0000313" key="5">
    <source>
        <dbReference type="Proteomes" id="UP000034696"/>
    </source>
</evidence>
<keyword evidence="1" id="KW-0732">Signal</keyword>
<organism evidence="4 5">
    <name type="scientific">Candidatus Giovannonibacteria bacterium GW2011_GWA2_45_21</name>
    <dbReference type="NCBI Taxonomy" id="1618649"/>
    <lineage>
        <taxon>Bacteria</taxon>
        <taxon>Candidatus Giovannoniibacteriota</taxon>
    </lineage>
</organism>
<accession>A0A0G1Q2C6</accession>